<protein>
    <recommendedName>
        <fullName evidence="2">BRO family, N-terminal domain</fullName>
    </recommendedName>
</protein>
<dbReference type="EMBL" id="CAADFH010000053">
    <property type="protein sequence ID" value="VFJ95773.1"/>
    <property type="molecule type" value="Genomic_DNA"/>
</dbReference>
<dbReference type="AlphaFoldDB" id="A0A450UT36"/>
<evidence type="ECO:0000313" key="1">
    <source>
        <dbReference type="EMBL" id="VFJ95773.1"/>
    </source>
</evidence>
<organism evidence="1">
    <name type="scientific">Candidatus Kentrum sp. LFY</name>
    <dbReference type="NCBI Taxonomy" id="2126342"/>
    <lineage>
        <taxon>Bacteria</taxon>
        <taxon>Pseudomonadati</taxon>
        <taxon>Pseudomonadota</taxon>
        <taxon>Gammaproteobacteria</taxon>
        <taxon>Candidatus Kentrum</taxon>
    </lineage>
</organism>
<evidence type="ECO:0008006" key="2">
    <source>
        <dbReference type="Google" id="ProtNLM"/>
    </source>
</evidence>
<sequence>MPTFDLQEFEDTSRENGIRYWIAHDFMRVLGYESCSSFEKVIDKAMGSCISLNVKIHEAFIHENITIDGREVTSYRLDPVRMFPGYHARRFSQA</sequence>
<accession>A0A450UT36</accession>
<reference evidence="1" key="1">
    <citation type="submission" date="2019-02" db="EMBL/GenBank/DDBJ databases">
        <authorList>
            <person name="Gruber-Vodicka R. H."/>
            <person name="Seah K. B. B."/>
        </authorList>
    </citation>
    <scope>NUCLEOTIDE SEQUENCE</scope>
    <source>
        <strain evidence="1">BECK_M6</strain>
    </source>
</reference>
<name>A0A450UT36_9GAMM</name>
<gene>
    <name evidence="1" type="ORF">BECKLFY1418A_GA0070994_10533</name>
</gene>
<proteinExistence type="predicted"/>